<dbReference type="NCBIfam" id="TIGR02757">
    <property type="entry name" value="TIGR02757 family protein"/>
    <property type="match status" value="1"/>
</dbReference>
<dbReference type="Proteomes" id="UP000711407">
    <property type="component" value="Unassembled WGS sequence"/>
</dbReference>
<protein>
    <submittedName>
        <fullName evidence="1">TIGR02757 family protein</fullName>
    </submittedName>
</protein>
<evidence type="ECO:0000313" key="2">
    <source>
        <dbReference type="Proteomes" id="UP000711407"/>
    </source>
</evidence>
<dbReference type="AlphaFoldDB" id="A0A4Q0UAT0"/>
<accession>A0A4Q0UAT0</accession>
<organism evidence="1 2">
    <name type="scientific">Candidatus Amulumruptor caecigallinarius</name>
    <dbReference type="NCBI Taxonomy" id="2109911"/>
    <lineage>
        <taxon>Bacteria</taxon>
        <taxon>Pseudomonadati</taxon>
        <taxon>Bacteroidota</taxon>
        <taxon>Bacteroidia</taxon>
        <taxon>Bacteroidales</taxon>
        <taxon>Muribaculaceae</taxon>
        <taxon>Candidatus Amulumruptor</taxon>
    </lineage>
</organism>
<dbReference type="Pfam" id="PF09674">
    <property type="entry name" value="DUF2400"/>
    <property type="match status" value="1"/>
</dbReference>
<gene>
    <name evidence="1" type="ORF">K8V47_07000</name>
</gene>
<reference evidence="1" key="2">
    <citation type="submission" date="2021-09" db="EMBL/GenBank/DDBJ databases">
        <authorList>
            <person name="Gilroy R."/>
        </authorList>
    </citation>
    <scope>NUCLEOTIDE SEQUENCE</scope>
    <source>
        <strain evidence="1">4100</strain>
    </source>
</reference>
<reference evidence="1" key="1">
    <citation type="journal article" date="2021" name="PeerJ">
        <title>Extensive microbial diversity within the chicken gut microbiome revealed by metagenomics and culture.</title>
        <authorList>
            <person name="Gilroy R."/>
            <person name="Ravi A."/>
            <person name="Getino M."/>
            <person name="Pursley I."/>
            <person name="Horton D.L."/>
            <person name="Alikhan N.F."/>
            <person name="Baker D."/>
            <person name="Gharbi K."/>
            <person name="Hall N."/>
            <person name="Watson M."/>
            <person name="Adriaenssens E.M."/>
            <person name="Foster-Nyarko E."/>
            <person name="Jarju S."/>
            <person name="Secka A."/>
            <person name="Antonio M."/>
            <person name="Oren A."/>
            <person name="Chaudhuri R.R."/>
            <person name="La Ragione R."/>
            <person name="Hildebrand F."/>
            <person name="Pallen M.J."/>
        </authorList>
    </citation>
    <scope>NUCLEOTIDE SEQUENCE</scope>
    <source>
        <strain evidence="1">4100</strain>
    </source>
</reference>
<name>A0A4Q0UAT0_9BACT</name>
<proteinExistence type="predicted"/>
<sequence>MGYISRIMKRNPSVMERLRCFLDHQAAMYNVPEFADNDPVQFPRRFSRLEDREIVSLLCSTIAWGNRKMICRDCERLIGMMGGEPYEFLMDKAYEDLPDGNIHRTFFVENLRRYMRGLRDIYAAHGSLQGFARHIHISASETPSWHLVAGLNQSICEANGGVGDSRCLPQNLDSTALKRVNMALRWLVRNDGIVDMGCWDVIKPSQLFIPMDVHVGNQARALGLLERKANDRKAVMELTALLRDFRPEDPVVYDFALFGIGITGATPDLPDGIQ</sequence>
<dbReference type="EMBL" id="DYXT01000035">
    <property type="protein sequence ID" value="HJE39484.1"/>
    <property type="molecule type" value="Genomic_DNA"/>
</dbReference>
<comment type="caution">
    <text evidence="1">The sequence shown here is derived from an EMBL/GenBank/DDBJ whole genome shotgun (WGS) entry which is preliminary data.</text>
</comment>
<evidence type="ECO:0000313" key="1">
    <source>
        <dbReference type="EMBL" id="HJE39484.1"/>
    </source>
</evidence>
<dbReference type="InterPro" id="IPR014127">
    <property type="entry name" value="CHP02757"/>
</dbReference>